<dbReference type="InterPro" id="IPR050106">
    <property type="entry name" value="HistidinolP_aminotransfase"/>
</dbReference>
<dbReference type="RefSeq" id="WP_132493881.1">
    <property type="nucleotide sequence ID" value="NZ_SMKW01000092.1"/>
</dbReference>
<dbReference type="Gene3D" id="3.40.640.10">
    <property type="entry name" value="Type I PLP-dependent aspartate aminotransferase-like (Major domain)"/>
    <property type="match status" value="1"/>
</dbReference>
<keyword evidence="6" id="KW-1185">Reference proteome</keyword>
<keyword evidence="3" id="KW-0663">Pyridoxal phosphate</keyword>
<evidence type="ECO:0000256" key="1">
    <source>
        <dbReference type="ARBA" id="ARBA00022576"/>
    </source>
</evidence>
<evidence type="ECO:0000259" key="4">
    <source>
        <dbReference type="Pfam" id="PF00155"/>
    </source>
</evidence>
<dbReference type="Pfam" id="PF00155">
    <property type="entry name" value="Aminotran_1_2"/>
    <property type="match status" value="1"/>
</dbReference>
<proteinExistence type="predicted"/>
<dbReference type="CDD" id="cd00609">
    <property type="entry name" value="AAT_like"/>
    <property type="match status" value="1"/>
</dbReference>
<evidence type="ECO:0000313" key="5">
    <source>
        <dbReference type="EMBL" id="TDD37779.1"/>
    </source>
</evidence>
<name>A0A4R4Y2T5_9PSEU</name>
<protein>
    <submittedName>
        <fullName evidence="5">Aminotransferase class I/II-fold pyridoxal phosphate-dependent enzyme</fullName>
    </submittedName>
</protein>
<gene>
    <name evidence="5" type="ORF">E1288_39925</name>
</gene>
<dbReference type="Proteomes" id="UP000294947">
    <property type="component" value="Unassembled WGS sequence"/>
</dbReference>
<accession>A0A4R4Y2T5</accession>
<dbReference type="InterPro" id="IPR015422">
    <property type="entry name" value="PyrdxlP-dep_Trfase_small"/>
</dbReference>
<dbReference type="GO" id="GO:0030170">
    <property type="term" value="F:pyridoxal phosphate binding"/>
    <property type="evidence" value="ECO:0007669"/>
    <property type="project" value="InterPro"/>
</dbReference>
<dbReference type="InterPro" id="IPR015424">
    <property type="entry name" value="PyrdxlP-dep_Trfase"/>
</dbReference>
<dbReference type="GO" id="GO:0008483">
    <property type="term" value="F:transaminase activity"/>
    <property type="evidence" value="ECO:0007669"/>
    <property type="project" value="UniProtKB-KW"/>
</dbReference>
<sequence>MAVTMPGRPLTRLDRNECTSLLPGVAEAIRGDVDGWHCYPDPDAWLLTEMLAAKLRLHPDEIVVGPGSAELLERVLRTCVGGTRGQVVYAAPAFEAYADLVRRAGAVPVAVAHGATNIDALLAAVTPSTRAVIVCNPHNPTGAALTAADLDYLLANVGRNVLVVVDEAYKEFVADVANADSPDGVGFVARGHDQVVVTRTFSKAHGLAGLRVGYLAARPALARVLRRAGLPFHVSAPAQIAAAASLRADSTLESRCSWIRGERERVRHALHAAGFLQVPRSHANFVWIPLPSAAEAFVSHCADSGFAVRGYPGYGVRISLAAPADNAEFIRVAARARMIEQVDRCVTNSNTAMA</sequence>
<dbReference type="PANTHER" id="PTHR43643">
    <property type="entry name" value="HISTIDINOL-PHOSPHATE AMINOTRANSFERASE 2"/>
    <property type="match status" value="1"/>
</dbReference>
<dbReference type="OrthoDB" id="9809616at2"/>
<evidence type="ECO:0000256" key="2">
    <source>
        <dbReference type="ARBA" id="ARBA00022679"/>
    </source>
</evidence>
<dbReference type="InterPro" id="IPR015421">
    <property type="entry name" value="PyrdxlP-dep_Trfase_major"/>
</dbReference>
<keyword evidence="1 5" id="KW-0032">Aminotransferase</keyword>
<comment type="caution">
    <text evidence="5">The sequence shown here is derived from an EMBL/GenBank/DDBJ whole genome shotgun (WGS) entry which is preliminary data.</text>
</comment>
<keyword evidence="2 5" id="KW-0808">Transferase</keyword>
<dbReference type="EMBL" id="SMKW01000092">
    <property type="protein sequence ID" value="TDD37779.1"/>
    <property type="molecule type" value="Genomic_DNA"/>
</dbReference>
<evidence type="ECO:0000313" key="6">
    <source>
        <dbReference type="Proteomes" id="UP000294947"/>
    </source>
</evidence>
<dbReference type="SUPFAM" id="SSF53383">
    <property type="entry name" value="PLP-dependent transferases"/>
    <property type="match status" value="1"/>
</dbReference>
<dbReference type="PANTHER" id="PTHR43643:SF3">
    <property type="entry name" value="HISTIDINOL-PHOSPHATE AMINOTRANSFERASE"/>
    <property type="match status" value="1"/>
</dbReference>
<reference evidence="5 6" key="1">
    <citation type="submission" date="2019-03" db="EMBL/GenBank/DDBJ databases">
        <title>Draft genome sequences of novel Actinobacteria.</title>
        <authorList>
            <person name="Sahin N."/>
            <person name="Ay H."/>
            <person name="Saygin H."/>
        </authorList>
    </citation>
    <scope>NUCLEOTIDE SEQUENCE [LARGE SCALE GENOMIC DNA]</scope>
    <source>
        <strain evidence="5 6">7K502</strain>
    </source>
</reference>
<evidence type="ECO:0000256" key="3">
    <source>
        <dbReference type="ARBA" id="ARBA00022898"/>
    </source>
</evidence>
<organism evidence="5 6">
    <name type="scientific">Saccharopolyspora elongata</name>
    <dbReference type="NCBI Taxonomy" id="2530387"/>
    <lineage>
        <taxon>Bacteria</taxon>
        <taxon>Bacillati</taxon>
        <taxon>Actinomycetota</taxon>
        <taxon>Actinomycetes</taxon>
        <taxon>Pseudonocardiales</taxon>
        <taxon>Pseudonocardiaceae</taxon>
        <taxon>Saccharopolyspora</taxon>
    </lineage>
</organism>
<dbReference type="Gene3D" id="3.90.1150.10">
    <property type="entry name" value="Aspartate Aminotransferase, domain 1"/>
    <property type="match status" value="1"/>
</dbReference>
<dbReference type="AlphaFoldDB" id="A0A4R4Y2T5"/>
<feature type="domain" description="Aminotransferase class I/classII large" evidence="4">
    <location>
        <begin position="12"/>
        <end position="323"/>
    </location>
</feature>
<dbReference type="InterPro" id="IPR004839">
    <property type="entry name" value="Aminotransferase_I/II_large"/>
</dbReference>